<dbReference type="EMBL" id="MT630671">
    <property type="protein sequence ID" value="QNO41798.1"/>
    <property type="molecule type" value="Genomic_DNA"/>
</dbReference>
<organism evidence="2">
    <name type="scientific">Candidatus Methanogaster sp. ANME-2c ERB4</name>
    <dbReference type="NCBI Taxonomy" id="2759911"/>
    <lineage>
        <taxon>Archaea</taxon>
        <taxon>Methanobacteriati</taxon>
        <taxon>Methanobacteriota</taxon>
        <taxon>Stenosarchaea group</taxon>
        <taxon>Methanomicrobia</taxon>
        <taxon>Methanosarcinales</taxon>
        <taxon>ANME-2 cluster</taxon>
        <taxon>Candidatus Methanogasteraceae</taxon>
        <taxon>Candidatus Methanogaster</taxon>
    </lineage>
</organism>
<reference evidence="2" key="1">
    <citation type="submission" date="2020-06" db="EMBL/GenBank/DDBJ databases">
        <title>Unique genomic features of the anaerobic methanotrophic archaea.</title>
        <authorList>
            <person name="Chadwick G.L."/>
            <person name="Skennerton C.T."/>
            <person name="Laso-Perez R."/>
            <person name="Leu A.O."/>
            <person name="Speth D.R."/>
            <person name="Yu H."/>
            <person name="Morgan-Lang C."/>
            <person name="Hatzenpichler R."/>
            <person name="Goudeau D."/>
            <person name="Malmstrom R."/>
            <person name="Brazelton W.J."/>
            <person name="Woyke T."/>
            <person name="Hallam S.J."/>
            <person name="Tyson G.W."/>
            <person name="Wegener G."/>
            <person name="Boetius A."/>
            <person name="Orphan V."/>
        </authorList>
    </citation>
    <scope>NUCLEOTIDE SEQUENCE</scope>
</reference>
<dbReference type="EMBL" id="MT630759">
    <property type="protein sequence ID" value="QNO42722.1"/>
    <property type="molecule type" value="Genomic_DNA"/>
</dbReference>
<proteinExistence type="predicted"/>
<gene>
    <name evidence="2" type="ORF">APGODIHH_00011</name>
    <name evidence="1" type="ORF">EABBNKNM_00013</name>
</gene>
<protein>
    <submittedName>
        <fullName evidence="2">Uncharacterized protein</fullName>
    </submittedName>
</protein>
<dbReference type="AlphaFoldDB" id="A0A7G9Y3Y8"/>
<evidence type="ECO:0000313" key="1">
    <source>
        <dbReference type="EMBL" id="QNO41798.1"/>
    </source>
</evidence>
<evidence type="ECO:0000313" key="2">
    <source>
        <dbReference type="EMBL" id="QNO42722.1"/>
    </source>
</evidence>
<name>A0A7G9Y3Y8_9EURY</name>
<accession>A0A7G9Y3Y8</accession>
<sequence>MRPFNFFCSVEKYNEPRINADERRFVNHGICVYLRPSAVNKLERNQALFNLFRKWLMAKKINSESIPEDNKKSQKPVLTR</sequence>